<dbReference type="EMBL" id="JAMQKB010000007">
    <property type="protein sequence ID" value="MDC3424668.1"/>
    <property type="molecule type" value="Genomic_DNA"/>
</dbReference>
<evidence type="ECO:0000313" key="3">
    <source>
        <dbReference type="Proteomes" id="UP001145050"/>
    </source>
</evidence>
<comment type="caution">
    <text evidence="2">The sequence shown here is derived from an EMBL/GenBank/DDBJ whole genome shotgun (WGS) entry which is preliminary data.</text>
</comment>
<proteinExistence type="predicted"/>
<name>A0A9X3WU53_9BACI</name>
<protein>
    <recommendedName>
        <fullName evidence="1">DUF6922 domain-containing protein</fullName>
    </recommendedName>
</protein>
<keyword evidence="3" id="KW-1185">Reference proteome</keyword>
<sequence>MLHDKYIPEIFKPFFWDVDIKTIDLEFNRIYVIERLLNHGDHRTLRWLFSIYSLGDIREAVCVGRNFSLKTARYWQHFFHLSEGGCGVLELGDL</sequence>
<dbReference type="RefSeq" id="WP_272436469.1">
    <property type="nucleotide sequence ID" value="NZ_JAMQKB010000007.1"/>
</dbReference>
<evidence type="ECO:0000259" key="1">
    <source>
        <dbReference type="Pfam" id="PF21956"/>
    </source>
</evidence>
<feature type="domain" description="DUF6922" evidence="1">
    <location>
        <begin position="11"/>
        <end position="61"/>
    </location>
</feature>
<dbReference type="InterPro" id="IPR053830">
    <property type="entry name" value="DUF6922"/>
</dbReference>
<gene>
    <name evidence="2" type="ORF">NC797_09115</name>
</gene>
<dbReference type="Pfam" id="PF21956">
    <property type="entry name" value="DUF6922"/>
    <property type="match status" value="1"/>
</dbReference>
<dbReference type="AlphaFoldDB" id="A0A9X3WU53"/>
<dbReference type="Proteomes" id="UP001145050">
    <property type="component" value="Unassembled WGS sequence"/>
</dbReference>
<reference evidence="2" key="1">
    <citation type="submission" date="2022-06" db="EMBL/GenBank/DDBJ databases">
        <title>Aquibacillus sp. a new bacterium isolated from soil saline samples.</title>
        <authorList>
            <person name="Galisteo C."/>
            <person name="De La Haba R."/>
            <person name="Sanchez-Porro C."/>
            <person name="Ventosa A."/>
        </authorList>
    </citation>
    <scope>NUCLEOTIDE SEQUENCE</scope>
    <source>
        <strain evidence="2">3ASR75-11</strain>
    </source>
</reference>
<accession>A0A9X3WU53</accession>
<evidence type="ECO:0000313" key="2">
    <source>
        <dbReference type="EMBL" id="MDC3424668.1"/>
    </source>
</evidence>
<organism evidence="2 3">
    <name type="scientific">Terrihalobacillus insolitus</name>
    <dbReference type="NCBI Taxonomy" id="2950438"/>
    <lineage>
        <taxon>Bacteria</taxon>
        <taxon>Bacillati</taxon>
        <taxon>Bacillota</taxon>
        <taxon>Bacilli</taxon>
        <taxon>Bacillales</taxon>
        <taxon>Bacillaceae</taxon>
        <taxon>Terrihalobacillus</taxon>
    </lineage>
</organism>